<sequence length="1165" mass="126458">MNLIDRIQSRLDDDGHRLQSGDFEDCATELIGRLYPGLAPIPGGTDHGLDAELVRPNGHVLGLVVTSSRSWDGAKKSLRGSLKSAREHGRKLEHVMVANLAEVNQTKRLQLAKIANEFDCDLMQVFDRAWFANEFLRSPDWRLKVLGISGGFSSFSRTARGARPEETQLSTIGRDELLATAAATDHDLVIWGVPGAGKSHVAGKLPGALFLAEHALPEQLVDDLISTTPDVVVVDDAGARAADVQRLWGAREAENLDFRIVATCWPHEVGAVGDALPGATSCEVDLLTREELGAILRERGVTRTAVLAHILDQAQGRPAWAINLADLLVDRRDWQSVWSGRALRQQILSFLRRSNAEDEAIHLLATVALAGGVNERQMRELGKLFELTPTRRAGLTRSVAIAGLLDVQRRSTWEGDGPTVEEFYRVVPPVVAASIASDVYFAASAPAISIRDIKEALPELSPHVVQSQIHAALLGADEPLIPTEVEFISALEGTSESSERMELLRTYALIGPRYANIVDGHLAKGVASAVATGQAAIALSQLVELAHRTAEALQRDDNTSTGQLFEAFVLVIGQGWDCSAAVKALVEGVRAAPPGEWPSPDPITRLAMAISGPQCSELPRQVWLELAVEILTPTVDGNYKDPESSARWVLQSFTWPAHVLTELFDLLRTSLAGRAEQADVTQLRQLIMLLEKFVGLAAGRQLPFGGLPTEEQRSAGAEIARALAADVGRQISTPGLRTVFNRAVGEVAAPLNEPDDLFRALTREHDFGCGWEEDQRRHAESVDAALAAYLVRPAETLMAWLEGHQQDLSMVSGAAALHLVFARLAAEPNPTEWLRAALDHGLGRVAGPVIRKCLDLGLMTEALSRRMLADRGARTAFVPAVIADCHDQSLVDMVVEDLSGEDLASLEWGAPLGNAGASTLALLFQHPSPQVRSGTAVLWAADRLMGRKDAVLDAEWAEAMEALDVDQDAPHNWAQNEALKALARVAPESFMDLMVRHVVSPDSMGSYDVWKDSAAELSVHNRQAVWRRVRDSPRAANAFWVLACDDTDWISKEVAEPGFPLSVGQLLHAMQFQFHVRLPLSDLARALRPMGWTPDDLLWTLEVGTGTGTEYERLAAHLETCAQLAASSDADLAALGARGVERYQPRVDKARAAARRAAVRGELGP</sequence>
<dbReference type="AlphaFoldDB" id="A0A1W1YS13"/>
<evidence type="ECO:0000313" key="2">
    <source>
        <dbReference type="Proteomes" id="UP000192634"/>
    </source>
</evidence>
<dbReference type="SUPFAM" id="SSF52540">
    <property type="entry name" value="P-loop containing nucleoside triphosphate hydrolases"/>
    <property type="match status" value="1"/>
</dbReference>
<dbReference type="Proteomes" id="UP000192634">
    <property type="component" value="Unassembled WGS sequence"/>
</dbReference>
<dbReference type="InterPro" id="IPR027417">
    <property type="entry name" value="P-loop_NTPase"/>
</dbReference>
<protein>
    <submittedName>
        <fullName evidence="1">Uncharacterized protein</fullName>
    </submittedName>
</protein>
<gene>
    <name evidence="1" type="ORF">SAMN06296429_102322</name>
</gene>
<dbReference type="OrthoDB" id="9773429at2"/>
<dbReference type="RefSeq" id="WP_084449852.1">
    <property type="nucleotide sequence ID" value="NZ_FWXN01000002.1"/>
</dbReference>
<proteinExistence type="predicted"/>
<evidence type="ECO:0000313" key="1">
    <source>
        <dbReference type="EMBL" id="SMC38987.1"/>
    </source>
</evidence>
<organism evidence="1 2">
    <name type="scientific">Janibacter indicus</name>
    <dbReference type="NCBI Taxonomy" id="857417"/>
    <lineage>
        <taxon>Bacteria</taxon>
        <taxon>Bacillati</taxon>
        <taxon>Actinomycetota</taxon>
        <taxon>Actinomycetes</taxon>
        <taxon>Micrococcales</taxon>
        <taxon>Intrasporangiaceae</taxon>
        <taxon>Janibacter</taxon>
    </lineage>
</organism>
<reference evidence="1 2" key="1">
    <citation type="submission" date="2017-04" db="EMBL/GenBank/DDBJ databases">
        <authorList>
            <person name="Afonso C.L."/>
            <person name="Miller P.J."/>
            <person name="Scott M.A."/>
            <person name="Spackman E."/>
            <person name="Goraichik I."/>
            <person name="Dimitrov K.M."/>
            <person name="Suarez D.L."/>
            <person name="Swayne D.E."/>
        </authorList>
    </citation>
    <scope>NUCLEOTIDE SEQUENCE [LARGE SCALE GENOMIC DNA]</scope>
    <source>
        <strain evidence="1 2">CGMCC 1.12511</strain>
    </source>
</reference>
<name>A0A1W1YS13_9MICO</name>
<accession>A0A1W1YS13</accession>
<dbReference type="EMBL" id="FWXN01000002">
    <property type="protein sequence ID" value="SMC38987.1"/>
    <property type="molecule type" value="Genomic_DNA"/>
</dbReference>